<dbReference type="AlphaFoldDB" id="A0A1H2ESA9"/>
<proteinExistence type="predicted"/>
<reference evidence="6" key="1">
    <citation type="submission" date="2016-10" db="EMBL/GenBank/DDBJ databases">
        <authorList>
            <person name="Varghese N."/>
            <person name="Submissions S."/>
        </authorList>
    </citation>
    <scope>NUCLEOTIDE SEQUENCE [LARGE SCALE GENOMIC DNA]</scope>
    <source>
        <strain evidence="6">DSM 17875</strain>
    </source>
</reference>
<dbReference type="InterPro" id="IPR007040">
    <property type="entry name" value="Ribosome_modulation_factor"/>
</dbReference>
<keyword evidence="6" id="KW-1185">Reference proteome</keyword>
<dbReference type="InterPro" id="IPR036869">
    <property type="entry name" value="J_dom_sf"/>
</dbReference>
<dbReference type="PROSITE" id="PS50076">
    <property type="entry name" value="DNAJ_2"/>
    <property type="match status" value="1"/>
</dbReference>
<keyword evidence="1" id="KW-0143">Chaperone</keyword>
<feature type="transmembrane region" description="Helical" evidence="3">
    <location>
        <begin position="168"/>
        <end position="191"/>
    </location>
</feature>
<gene>
    <name evidence="5" type="ORF">SAMN05216296_1035</name>
</gene>
<dbReference type="Pfam" id="PF04957">
    <property type="entry name" value="RMF"/>
    <property type="match status" value="1"/>
</dbReference>
<name>A0A1H2ESA9_9PSED</name>
<dbReference type="InterPro" id="IPR050817">
    <property type="entry name" value="DjlA_DnaK_co-chaperone"/>
</dbReference>
<feature type="transmembrane region" description="Helical" evidence="3">
    <location>
        <begin position="206"/>
        <end position="224"/>
    </location>
</feature>
<dbReference type="Pfam" id="PF00226">
    <property type="entry name" value="DnaJ"/>
    <property type="match status" value="1"/>
</dbReference>
<evidence type="ECO:0000259" key="4">
    <source>
        <dbReference type="PROSITE" id="PS50076"/>
    </source>
</evidence>
<sequence length="236" mass="26740">MRTHYDNLHIAETASIEVVKAAYKALAQKWHPDKHPDQREKAERYFNIICRAFEVISDPVQRRKYDAYLVKQRSEKDDDSAPEPVKEPPPMTPAQRASEAFQDGKRSREQGFSAFGCPYQDEILAGAWQRGYQSAAPGKQEPQSQPVSAKSNLLERLWRGEAGLTKTFFLYGVVGFVVVFVISMLVATLFASDSKDIGRIIRTAQLFYLPYLVFILICNFRALVRAMSGKKIDSGK</sequence>
<dbReference type="SUPFAM" id="SSF46565">
    <property type="entry name" value="Chaperone J-domain"/>
    <property type="match status" value="1"/>
</dbReference>
<dbReference type="PRINTS" id="PR00625">
    <property type="entry name" value="JDOMAIN"/>
</dbReference>
<accession>A0A1H2ESA9</accession>
<evidence type="ECO:0000313" key="6">
    <source>
        <dbReference type="Proteomes" id="UP000243232"/>
    </source>
</evidence>
<dbReference type="RefSeq" id="WP_090193405.1">
    <property type="nucleotide sequence ID" value="NZ_LT629785.1"/>
</dbReference>
<dbReference type="Gene3D" id="1.10.287.110">
    <property type="entry name" value="DnaJ domain"/>
    <property type="match status" value="1"/>
</dbReference>
<evidence type="ECO:0000256" key="3">
    <source>
        <dbReference type="SAM" id="Phobius"/>
    </source>
</evidence>
<dbReference type="CDD" id="cd06257">
    <property type="entry name" value="DnaJ"/>
    <property type="match status" value="1"/>
</dbReference>
<dbReference type="EMBL" id="LT629785">
    <property type="protein sequence ID" value="SDT97997.1"/>
    <property type="molecule type" value="Genomic_DNA"/>
</dbReference>
<evidence type="ECO:0000256" key="2">
    <source>
        <dbReference type="SAM" id="MobiDB-lite"/>
    </source>
</evidence>
<dbReference type="STRING" id="364197.SAMN05216296_1035"/>
<feature type="domain" description="J" evidence="4">
    <location>
        <begin position="3"/>
        <end position="69"/>
    </location>
</feature>
<keyword evidence="3" id="KW-1133">Transmembrane helix</keyword>
<dbReference type="Proteomes" id="UP000243232">
    <property type="component" value="Chromosome I"/>
</dbReference>
<dbReference type="SMART" id="SM00271">
    <property type="entry name" value="DnaJ"/>
    <property type="match status" value="1"/>
</dbReference>
<keyword evidence="3" id="KW-0812">Transmembrane</keyword>
<evidence type="ECO:0000313" key="5">
    <source>
        <dbReference type="EMBL" id="SDT97997.1"/>
    </source>
</evidence>
<dbReference type="PANTHER" id="PTHR24074">
    <property type="entry name" value="CO-CHAPERONE PROTEIN DJLA"/>
    <property type="match status" value="1"/>
</dbReference>
<keyword evidence="3" id="KW-0472">Membrane</keyword>
<organism evidence="5 6">
    <name type="scientific">Pseudomonas pohangensis</name>
    <dbReference type="NCBI Taxonomy" id="364197"/>
    <lineage>
        <taxon>Bacteria</taxon>
        <taxon>Pseudomonadati</taxon>
        <taxon>Pseudomonadota</taxon>
        <taxon>Gammaproteobacteria</taxon>
        <taxon>Pseudomonadales</taxon>
        <taxon>Pseudomonadaceae</taxon>
        <taxon>Pseudomonas</taxon>
    </lineage>
</organism>
<dbReference type="InterPro" id="IPR001623">
    <property type="entry name" value="DnaJ_domain"/>
</dbReference>
<evidence type="ECO:0000256" key="1">
    <source>
        <dbReference type="ARBA" id="ARBA00023186"/>
    </source>
</evidence>
<dbReference type="OrthoDB" id="9779889at2"/>
<feature type="region of interest" description="Disordered" evidence="2">
    <location>
        <begin position="72"/>
        <end position="103"/>
    </location>
</feature>
<protein>
    <submittedName>
        <fullName evidence="5">DnaJ domain-containing protein</fullName>
    </submittedName>
</protein>